<evidence type="ECO:0000313" key="2">
    <source>
        <dbReference type="EMBL" id="HJG31197.1"/>
    </source>
</evidence>
<evidence type="ECO:0008006" key="4">
    <source>
        <dbReference type="Google" id="ProtNLM"/>
    </source>
</evidence>
<dbReference type="Gene3D" id="3.30.565.60">
    <property type="match status" value="1"/>
</dbReference>
<feature type="compositionally biased region" description="Low complexity" evidence="1">
    <location>
        <begin position="224"/>
        <end position="235"/>
    </location>
</feature>
<accession>A0A921LRM8</accession>
<gene>
    <name evidence="2" type="ORF">K8U80_07355</name>
</gene>
<feature type="compositionally biased region" description="Low complexity" evidence="1">
    <location>
        <begin position="315"/>
        <end position="333"/>
    </location>
</feature>
<name>A0A921LRM8_9ACTN</name>
<sequence length="339" mass="36547">MNAETLERMMLESAERKEPWGGRPSGRPVADADEGALCRFVEEGNACGRIAAPYTDAGDALAGLGLIADNGTLSNAAAALFCPSKTGARLKAGILADRSRVEILDLQQWDGPVYDLIFRAEFYVLSNIRRLVIDGSPARKEVPEIPHAVFREAIVNAFCHRDWIDYGTAVQIDIYPDAVEVTNPGTFPAGRTHEIHLSDEVVAPKSRTPSSPQRCSAPRPPSRSAPASSASGTPAPRREYASSTRRRTAPPPCASTATTPTAGYLELIRFRVNPSGSKLTIPRRACPRMSAPSLHFSAAAIVRRRSRWRRRHTWAAGAPLSSSADSLSAGSSPQRAPRG</sequence>
<proteinExistence type="predicted"/>
<organism evidence="2 3">
    <name type="scientific">Collinsella ihumii</name>
    <dbReference type="NCBI Taxonomy" id="1720204"/>
    <lineage>
        <taxon>Bacteria</taxon>
        <taxon>Bacillati</taxon>
        <taxon>Actinomycetota</taxon>
        <taxon>Coriobacteriia</taxon>
        <taxon>Coriobacteriales</taxon>
        <taxon>Coriobacteriaceae</taxon>
        <taxon>Collinsella</taxon>
    </lineage>
</organism>
<dbReference type="Gene3D" id="6.10.10.130">
    <property type="match status" value="1"/>
</dbReference>
<reference evidence="2" key="2">
    <citation type="submission" date="2021-09" db="EMBL/GenBank/DDBJ databases">
        <authorList>
            <person name="Gilroy R."/>
        </authorList>
    </citation>
    <scope>NUCLEOTIDE SEQUENCE</scope>
    <source>
        <strain evidence="2">ChiGjej2B2-7701</strain>
    </source>
</reference>
<protein>
    <recommendedName>
        <fullName evidence="4">ATP-dependent DNA helicase RecG C-terminal domain-containing protein</fullName>
    </recommendedName>
</protein>
<dbReference type="EMBL" id="DYVF01000045">
    <property type="protein sequence ID" value="HJG31197.1"/>
    <property type="molecule type" value="Genomic_DNA"/>
</dbReference>
<dbReference type="PANTHER" id="PTHR30595">
    <property type="entry name" value="GLPR-RELATED TRANSCRIPTIONAL REPRESSOR"/>
    <property type="match status" value="1"/>
</dbReference>
<feature type="region of interest" description="Disordered" evidence="1">
    <location>
        <begin position="201"/>
        <end position="258"/>
    </location>
</feature>
<dbReference type="PANTHER" id="PTHR30595:SF6">
    <property type="entry name" value="SCHLAFEN ALBA-2 DOMAIN-CONTAINING PROTEIN"/>
    <property type="match status" value="1"/>
</dbReference>
<reference evidence="2" key="1">
    <citation type="journal article" date="2021" name="PeerJ">
        <title>Extensive microbial diversity within the chicken gut microbiome revealed by metagenomics and culture.</title>
        <authorList>
            <person name="Gilroy R."/>
            <person name="Ravi A."/>
            <person name="Getino M."/>
            <person name="Pursley I."/>
            <person name="Horton D.L."/>
            <person name="Alikhan N.F."/>
            <person name="Baker D."/>
            <person name="Gharbi K."/>
            <person name="Hall N."/>
            <person name="Watson M."/>
            <person name="Adriaenssens E.M."/>
            <person name="Foster-Nyarko E."/>
            <person name="Jarju S."/>
            <person name="Secka A."/>
            <person name="Antonio M."/>
            <person name="Oren A."/>
            <person name="Chaudhuri R.R."/>
            <person name="La Ragione R."/>
            <person name="Hildebrand F."/>
            <person name="Pallen M.J."/>
        </authorList>
    </citation>
    <scope>NUCLEOTIDE SEQUENCE</scope>
    <source>
        <strain evidence="2">ChiGjej2B2-7701</strain>
    </source>
</reference>
<dbReference type="AlphaFoldDB" id="A0A921LRM8"/>
<dbReference type="Proteomes" id="UP000746751">
    <property type="component" value="Unassembled WGS sequence"/>
</dbReference>
<comment type="caution">
    <text evidence="2">The sequence shown here is derived from an EMBL/GenBank/DDBJ whole genome shotgun (WGS) entry which is preliminary data.</text>
</comment>
<evidence type="ECO:0000313" key="3">
    <source>
        <dbReference type="Proteomes" id="UP000746751"/>
    </source>
</evidence>
<feature type="region of interest" description="Disordered" evidence="1">
    <location>
        <begin position="315"/>
        <end position="339"/>
    </location>
</feature>
<dbReference type="InterPro" id="IPR038475">
    <property type="entry name" value="RecG_C_sf"/>
</dbReference>
<evidence type="ECO:0000256" key="1">
    <source>
        <dbReference type="SAM" id="MobiDB-lite"/>
    </source>
</evidence>